<dbReference type="EMBL" id="FAXN01000092">
    <property type="protein sequence ID" value="CUV66500.1"/>
    <property type="molecule type" value="Genomic_DNA"/>
</dbReference>
<sequence length="231" mass="26884">MESIDFKNFIENDSNPFILFDFGGHIKYLNNSAEVLLGYINPKILYDLALEYAPKSYGHRGILSNLEFDIFSFFSIMVGYEDDENIYIRLYNKPQIKQEKNVSKEMLILTDVNSLLEANITLFEMQSSAKLSLFVDQDLPMFKIDQNSFSKILRKMLEAFIKSQSLSIDLKLLFGEYIVLGDTKYQMLELILKSQKRDTSNDDEIMQIIEQTCLTCQIKKDTFKLQMPIIL</sequence>
<feature type="domain" description="PAS" evidence="1">
    <location>
        <begin position="2"/>
        <end position="45"/>
    </location>
</feature>
<dbReference type="PROSITE" id="PS50112">
    <property type="entry name" value="PAS"/>
    <property type="match status" value="1"/>
</dbReference>
<reference evidence="2" key="1">
    <citation type="submission" date="2015-11" db="EMBL/GenBank/DDBJ databases">
        <authorList>
            <person name="Zhang Y."/>
            <person name="Guo Z."/>
        </authorList>
    </citation>
    <scope>NUCLEOTIDE SEQUENCE</scope>
    <source>
        <strain evidence="2">BN30871</strain>
    </source>
</reference>
<evidence type="ECO:0000259" key="1">
    <source>
        <dbReference type="PROSITE" id="PS50112"/>
    </source>
</evidence>
<proteinExistence type="predicted"/>
<dbReference type="InterPro" id="IPR000014">
    <property type="entry name" value="PAS"/>
</dbReference>
<name>A0A0S4XQB7_9BACT</name>
<gene>
    <name evidence="2" type="ORF">BN3087_870020</name>
</gene>
<accession>A0A0S4XQB7</accession>
<protein>
    <recommendedName>
        <fullName evidence="1">PAS domain-containing protein</fullName>
    </recommendedName>
</protein>
<dbReference type="AlphaFoldDB" id="A0A0S4XQB7"/>
<organism evidence="2">
    <name type="scientific">Sulfurovum sp. enrichment culture clone C5</name>
    <dbReference type="NCBI Taxonomy" id="497650"/>
    <lineage>
        <taxon>Bacteria</taxon>
        <taxon>Pseudomonadati</taxon>
        <taxon>Campylobacterota</taxon>
        <taxon>Epsilonproteobacteria</taxon>
        <taxon>Campylobacterales</taxon>
        <taxon>Sulfurovaceae</taxon>
        <taxon>Sulfurovum</taxon>
        <taxon>environmental samples</taxon>
    </lineage>
</organism>
<evidence type="ECO:0000313" key="2">
    <source>
        <dbReference type="EMBL" id="CUV66500.1"/>
    </source>
</evidence>